<reference evidence="4" key="1">
    <citation type="submission" date="2025-08" db="UniProtKB">
        <authorList>
            <consortium name="RefSeq"/>
        </authorList>
    </citation>
    <scope>IDENTIFICATION</scope>
</reference>
<evidence type="ECO:0000313" key="4">
    <source>
        <dbReference type="RefSeq" id="XP_016928729.3"/>
    </source>
</evidence>
<sequence>MDFIDDFIEEYKCNPCLWKADSADFRNRSRRQEAYAKLIEVATKHGEMYNVERTKQKINNLRCAFRHQLRKYNEVKKKGEKYEPYCPKRRYFESLMFLKDEEIPGDKKCKREQSGCLDSSVQLAQPENCDEFSDAESLPKPPKAQSTDPNKLSPNSSANEFCANIFEEAAVAADPVISIKTVNANNHAGGATIKEVEIVVPANNRLLSARRKSVPDSITIKSPPGGDSESPPCKRIVAQSQSQQKLNNNQSHGQKPNHIITRKRSSSVSSQISEDNEPPAGKFRADISTIDFERLFSLALKSADSQLDDHFSNFGKIIAHKLRSMDGTQAIYAEKIIADVLYQGQMKMLSTLSIHQFLGVDNATVYLESHSK</sequence>
<dbReference type="RefSeq" id="XP_016928729.3">
    <property type="nucleotide sequence ID" value="XM_017073240.4"/>
</dbReference>
<keyword evidence="3" id="KW-1185">Reference proteome</keyword>
<dbReference type="PANTHER" id="PTHR21505:SF8">
    <property type="entry name" value="DPT-YFP REPRESSOR BY OVEREXPRESSION, ISOFORM D-RELATED"/>
    <property type="match status" value="1"/>
</dbReference>
<name>A0AB39Z5F2_DROSZ</name>
<organism evidence="3 4">
    <name type="scientific">Drosophila suzukii</name>
    <name type="common">Spotted-wing drosophila fruit fly</name>
    <dbReference type="NCBI Taxonomy" id="28584"/>
    <lineage>
        <taxon>Eukaryota</taxon>
        <taxon>Metazoa</taxon>
        <taxon>Ecdysozoa</taxon>
        <taxon>Arthropoda</taxon>
        <taxon>Hexapoda</taxon>
        <taxon>Insecta</taxon>
        <taxon>Pterygota</taxon>
        <taxon>Neoptera</taxon>
        <taxon>Endopterygota</taxon>
        <taxon>Diptera</taxon>
        <taxon>Brachycera</taxon>
        <taxon>Muscomorpha</taxon>
        <taxon>Ephydroidea</taxon>
        <taxon>Drosophilidae</taxon>
        <taxon>Drosophila</taxon>
        <taxon>Sophophora</taxon>
    </lineage>
</organism>
<dbReference type="PROSITE" id="PS51029">
    <property type="entry name" value="MADF"/>
    <property type="match status" value="1"/>
</dbReference>
<feature type="compositionally biased region" description="Polar residues" evidence="1">
    <location>
        <begin position="144"/>
        <end position="155"/>
    </location>
</feature>
<feature type="domain" description="MADF" evidence="2">
    <location>
        <begin position="6"/>
        <end position="103"/>
    </location>
</feature>
<dbReference type="AlphaFoldDB" id="A0AB39Z5F2"/>
<accession>A0AB39Z5F2</accession>
<dbReference type="InterPro" id="IPR006578">
    <property type="entry name" value="MADF-dom"/>
</dbReference>
<evidence type="ECO:0000313" key="3">
    <source>
        <dbReference type="Proteomes" id="UP001652628"/>
    </source>
</evidence>
<protein>
    <recommendedName>
        <fullName evidence="2">MADF domain-containing protein</fullName>
    </recommendedName>
</protein>
<proteinExistence type="predicted"/>
<dbReference type="GeneID" id="108009137"/>
<dbReference type="PANTHER" id="PTHR21505">
    <property type="entry name" value="MADF DOMAIN-CONTAINING PROTEIN-RELATED"/>
    <property type="match status" value="1"/>
</dbReference>
<dbReference type="Proteomes" id="UP001652628">
    <property type="component" value="Chromosome 2R"/>
</dbReference>
<evidence type="ECO:0000259" key="2">
    <source>
        <dbReference type="PROSITE" id="PS51029"/>
    </source>
</evidence>
<feature type="region of interest" description="Disordered" evidence="1">
    <location>
        <begin position="128"/>
        <end position="155"/>
    </location>
</feature>
<evidence type="ECO:0000256" key="1">
    <source>
        <dbReference type="SAM" id="MobiDB-lite"/>
    </source>
</evidence>
<dbReference type="Pfam" id="PF10545">
    <property type="entry name" value="MADF_DNA_bdg"/>
    <property type="match status" value="1"/>
</dbReference>
<feature type="compositionally biased region" description="Low complexity" evidence="1">
    <location>
        <begin position="239"/>
        <end position="251"/>
    </location>
</feature>
<feature type="region of interest" description="Disordered" evidence="1">
    <location>
        <begin position="211"/>
        <end position="281"/>
    </location>
</feature>
<gene>
    <name evidence="4" type="primary">LOC108009137</name>
</gene>
<dbReference type="SMART" id="SM00595">
    <property type="entry name" value="MADF"/>
    <property type="match status" value="1"/>
</dbReference>